<evidence type="ECO:0000313" key="5">
    <source>
        <dbReference type="Proteomes" id="UP000249056"/>
    </source>
</evidence>
<dbReference type="AlphaFoldDB" id="A0A395IUH0"/>
<dbReference type="OrthoDB" id="10009520at2759"/>
<comment type="caution">
    <text evidence="4">The sequence shown here is derived from an EMBL/GenBank/DDBJ whole genome shotgun (WGS) entry which is preliminary data.</text>
</comment>
<keyword evidence="1" id="KW-0862">Zinc</keyword>
<feature type="zinc finger region" description="C3H1-type" evidence="1">
    <location>
        <begin position="55"/>
        <end position="82"/>
    </location>
</feature>
<evidence type="ECO:0000259" key="3">
    <source>
        <dbReference type="PROSITE" id="PS50103"/>
    </source>
</evidence>
<accession>A0A395IUH0</accession>
<evidence type="ECO:0000256" key="1">
    <source>
        <dbReference type="PROSITE-ProRule" id="PRU00723"/>
    </source>
</evidence>
<dbReference type="InterPro" id="IPR000571">
    <property type="entry name" value="Znf_CCCH"/>
</dbReference>
<protein>
    <recommendedName>
        <fullName evidence="3">C3H1-type domain-containing protein</fullName>
    </recommendedName>
</protein>
<evidence type="ECO:0000313" key="4">
    <source>
        <dbReference type="EMBL" id="RAL63494.1"/>
    </source>
</evidence>
<keyword evidence="1" id="KW-0479">Metal-binding</keyword>
<dbReference type="GO" id="GO:0008270">
    <property type="term" value="F:zinc ion binding"/>
    <property type="evidence" value="ECO:0007669"/>
    <property type="project" value="UniProtKB-KW"/>
</dbReference>
<organism evidence="4 5">
    <name type="scientific">Monilinia fructigena</name>
    <dbReference type="NCBI Taxonomy" id="38457"/>
    <lineage>
        <taxon>Eukaryota</taxon>
        <taxon>Fungi</taxon>
        <taxon>Dikarya</taxon>
        <taxon>Ascomycota</taxon>
        <taxon>Pezizomycotina</taxon>
        <taxon>Leotiomycetes</taxon>
        <taxon>Helotiales</taxon>
        <taxon>Sclerotiniaceae</taxon>
        <taxon>Monilinia</taxon>
    </lineage>
</organism>
<feature type="region of interest" description="Disordered" evidence="2">
    <location>
        <begin position="35"/>
        <end position="58"/>
    </location>
</feature>
<sequence length="554" mass="62404">MDTKFPGKYFAKGHCMRGEECYFTYEKLKTIIASRNPGSSKRPTCAASQHSEQDPRAQTPCYHHARANCRSGKKCPYSHTVEKGQKFEPDLDLEGKQSHDNFKREFGGALVQFDLGARVSKVSLPEDFSAVRIDGLLINTTSQHIASLLSKEGIQVIPNCVRIRQPDGASYASADIKVDDPTFAKRLCTKCVGKSKLKTRYPKVEAFQVSAGLPSGTNVHRTEHRKVQCSWFKPSKTAWLNFDREKIANRVSTKFNSGSYKVLNQKLKCEPPTKGEEGQKNSLAWTLELARLPVGPIEWSQVSTEIEGTKRAKAVAQFYDESDARTAVKTLHDTPLPFFGDIFLTVQLFSTAKFKVASMIFNAVQSRIRTASQDWDEQYLKFKVYPTAGLRQQYRILKIEGEESEDVAFAKETLNEILEGITVMSEGKPLWAPSLVSNGAIFQKLKIIQGEQGVIILRNRRKQELKLYGSGERCKEVELIITYMINNESHAVHIIELKPEDFRWACSGGFKMINAALGQNIVTFDIVSRPKRILVGGTEKQYEIALRMINKKIS</sequence>
<feature type="domain" description="C3H1-type" evidence="3">
    <location>
        <begin position="55"/>
        <end position="82"/>
    </location>
</feature>
<dbReference type="EMBL" id="QKRW01000019">
    <property type="protein sequence ID" value="RAL63494.1"/>
    <property type="molecule type" value="Genomic_DNA"/>
</dbReference>
<evidence type="ECO:0000256" key="2">
    <source>
        <dbReference type="SAM" id="MobiDB-lite"/>
    </source>
</evidence>
<dbReference type="Proteomes" id="UP000249056">
    <property type="component" value="Unassembled WGS sequence"/>
</dbReference>
<proteinExistence type="predicted"/>
<keyword evidence="1" id="KW-0863">Zinc-finger</keyword>
<name>A0A395IUH0_9HELO</name>
<dbReference type="PROSITE" id="PS50103">
    <property type="entry name" value="ZF_C3H1"/>
    <property type="match status" value="1"/>
</dbReference>
<keyword evidence="5" id="KW-1185">Reference proteome</keyword>
<gene>
    <name evidence="4" type="ORF">DID88_003914</name>
</gene>
<reference evidence="4 5" key="1">
    <citation type="submission" date="2018-06" db="EMBL/GenBank/DDBJ databases">
        <title>Genome Sequence of the Brown Rot Fungal Pathogen Monilinia fructigena.</title>
        <authorList>
            <person name="Landi L."/>
            <person name="De Miccolis Angelini R.M."/>
            <person name="Pollastro S."/>
            <person name="Abate D."/>
            <person name="Faretra F."/>
            <person name="Romanazzi G."/>
        </authorList>
    </citation>
    <scope>NUCLEOTIDE SEQUENCE [LARGE SCALE GENOMIC DNA]</scope>
    <source>
        <strain evidence="4 5">Mfrg269</strain>
    </source>
</reference>
<feature type="compositionally biased region" description="Polar residues" evidence="2">
    <location>
        <begin position="36"/>
        <end position="50"/>
    </location>
</feature>